<keyword evidence="3 4" id="KW-0732">Signal</keyword>
<evidence type="ECO:0000313" key="5">
    <source>
        <dbReference type="EMBL" id="OSY40819.1"/>
    </source>
</evidence>
<feature type="signal peptide" evidence="4">
    <location>
        <begin position="1"/>
        <end position="33"/>
    </location>
</feature>
<evidence type="ECO:0000256" key="2">
    <source>
        <dbReference type="ARBA" id="ARBA00010742"/>
    </source>
</evidence>
<dbReference type="PANTHER" id="PTHR30024">
    <property type="entry name" value="ALIPHATIC SULFONATES-BINDING PROTEIN-RELATED"/>
    <property type="match status" value="1"/>
</dbReference>
<dbReference type="Proteomes" id="UP000194360">
    <property type="component" value="Unassembled WGS sequence"/>
</dbReference>
<dbReference type="EMBL" id="MIGB01000011">
    <property type="protein sequence ID" value="OSY40819.1"/>
    <property type="molecule type" value="Genomic_DNA"/>
</dbReference>
<evidence type="ECO:0000256" key="3">
    <source>
        <dbReference type="ARBA" id="ARBA00022729"/>
    </source>
</evidence>
<comment type="caution">
    <text evidence="5">The sequence shown here is derived from an EMBL/GenBank/DDBJ whole genome shotgun (WGS) entry which is preliminary data.</text>
</comment>
<dbReference type="STRING" id="2074.BG845_02578"/>
<evidence type="ECO:0000256" key="4">
    <source>
        <dbReference type="SAM" id="SignalP"/>
    </source>
</evidence>
<protein>
    <submittedName>
        <fullName evidence="5">NMT1/THI5 like protein</fullName>
    </submittedName>
</protein>
<organism evidence="5 6">
    <name type="scientific">Pseudonocardia autotrophica</name>
    <name type="common">Amycolata autotrophica</name>
    <name type="synonym">Nocardia autotrophica</name>
    <dbReference type="NCBI Taxonomy" id="2074"/>
    <lineage>
        <taxon>Bacteria</taxon>
        <taxon>Bacillati</taxon>
        <taxon>Actinomycetota</taxon>
        <taxon>Actinomycetes</taxon>
        <taxon>Pseudonocardiales</taxon>
        <taxon>Pseudonocardiaceae</taxon>
        <taxon>Pseudonocardia</taxon>
    </lineage>
</organism>
<name>A0A1Y2N0X6_PSEAH</name>
<evidence type="ECO:0000256" key="1">
    <source>
        <dbReference type="ARBA" id="ARBA00004418"/>
    </source>
</evidence>
<comment type="similarity">
    <text evidence="2">Belongs to the bacterial solute-binding protein SsuA/TauA family.</text>
</comment>
<dbReference type="PROSITE" id="PS51257">
    <property type="entry name" value="PROKAR_LIPOPROTEIN"/>
    <property type="match status" value="1"/>
</dbReference>
<dbReference type="AlphaFoldDB" id="A0A1Y2N0X6"/>
<gene>
    <name evidence="5" type="ORF">BG845_02578</name>
</gene>
<dbReference type="Pfam" id="PF13379">
    <property type="entry name" value="NMT1_2"/>
    <property type="match status" value="1"/>
</dbReference>
<feature type="chain" id="PRO_5038654575" evidence="4">
    <location>
        <begin position="34"/>
        <end position="363"/>
    </location>
</feature>
<proteinExistence type="inferred from homology"/>
<sequence>MLTRRARRLRITAWSVGALLLAGCATTGSAPSAADPVPATVRISTVGQHLAAYTPLWAAAPELAEVERRFGTTIEYPSFGKGSDALTAVLGGSAEICNCLFPTGLRAAAQGQKLTYTANFFIGPGTVLVAAARHEAQRGTDLARFDGAAFGYSSEGGSDQRSLAAAIDHAGLDWSRQNGIAVGSIAGYLPALESGRVDLAMMDATSAAQAVRDGVGYVVLNTNDYDAFAPVGGAVPGSGLLFSDAFRDAHPELAQEIVTAVVAGLNRVRAEQDADAVYDVLPPEFHAANPDRDAFRAQWALIRPSFEAADGTIGAETLRDATARTFTDGAPPATDTEGFVDNEPVERAYADLGIPRPDAASRS</sequence>
<accession>A0A1Y2N0X6</accession>
<comment type="subcellular location">
    <subcellularLocation>
        <location evidence="1">Periplasm</location>
    </subcellularLocation>
</comment>
<dbReference type="Gene3D" id="3.40.190.10">
    <property type="entry name" value="Periplasmic binding protein-like II"/>
    <property type="match status" value="2"/>
</dbReference>
<dbReference type="GO" id="GO:0042918">
    <property type="term" value="P:alkanesulfonate transmembrane transport"/>
    <property type="evidence" value="ECO:0007669"/>
    <property type="project" value="TreeGrafter"/>
</dbReference>
<evidence type="ECO:0000313" key="6">
    <source>
        <dbReference type="Proteomes" id="UP000194360"/>
    </source>
</evidence>
<dbReference type="SUPFAM" id="SSF53850">
    <property type="entry name" value="Periplasmic binding protein-like II"/>
    <property type="match status" value="1"/>
</dbReference>
<reference evidence="5 6" key="1">
    <citation type="submission" date="2016-09" db="EMBL/GenBank/DDBJ databases">
        <title>Pseudonocardia autotrophica DSM535, a candidate organism with high potential of specific P450 cytochromes.</title>
        <authorList>
            <person name="Grumaz C."/>
            <person name="Vainshtein Y."/>
            <person name="Kirstahler P."/>
            <person name="Sohn K."/>
        </authorList>
    </citation>
    <scope>NUCLEOTIDE SEQUENCE [LARGE SCALE GENOMIC DNA]</scope>
    <source>
        <strain evidence="5 6">DSM 535</strain>
    </source>
</reference>
<dbReference type="PANTHER" id="PTHR30024:SF47">
    <property type="entry name" value="TAURINE-BINDING PERIPLASMIC PROTEIN"/>
    <property type="match status" value="1"/>
</dbReference>
<dbReference type="GO" id="GO:0042597">
    <property type="term" value="C:periplasmic space"/>
    <property type="evidence" value="ECO:0007669"/>
    <property type="project" value="UniProtKB-SubCell"/>
</dbReference>
<keyword evidence="6" id="KW-1185">Reference proteome</keyword>